<dbReference type="RefSeq" id="WP_246595593.1">
    <property type="nucleotide sequence ID" value="NZ_BAABEA010000020.1"/>
</dbReference>
<evidence type="ECO:0000313" key="3">
    <source>
        <dbReference type="Proteomes" id="UP000681340"/>
    </source>
</evidence>
<sequence length="953" mass="103900">MSRSVEELWSLLQEAHRMPYGAAQIAVVEQVIRHADALGDRELGYQARILATTAYTYGGEVAKSFVTFSWCLSDFDRDPAPFHARTEQDLLWHFKYMVSALTKFPEVPLARTYAVLDDMERRYLRAGHSLQAVHKHRYVVARHVGLEDEADRLYERWNTTPRDDLSDCAGCDPSAQVTYLSSRGRDDEAVALAEPVLAGRLSCTEQPQTILSGLMVPYLRTGRMEEAADAHRRSYRLMRGNLADLWEIGDHIAFCARTGNENRGLEILQRHIDWLDRAPSPAAGMNFAASSALLLRRLVGLGHGKTIVHRREKDDVTAAELAEELAAFATALSLRFDARNGTTAQSRQIAAEINAQPYDVVLPLSASARRRPAPAPQPAPKPAEPAEIPAGADADTLLSLAEEHELQDRDDDADAVLVVYDARFGTGEDVVAAADGDPAVMQRAARRAMLLGSQRWRADDQDGTAAMWRRAIELFTAAGSEGDASVARGRLGVSVALAGRPDEGRALIEPDTAYQEEHGDARQRAAAWSRLALINLVQDRPEEANAAHDRSEQAAAETEDPRLRAFYLARRASNRAAAGRHEEALAAAAEARAYFQKHGPALRLADAAALFGQLTSDPQEAAEAFGEVLAAGEPAAALTARLGRGRALVHLDRPGEAIDDLVEAVALCAEQDLDEGGAFIRQELADAYRQAGRIVEAAEVAEEALAGLARLGHDEAADNTRFLLAGLYRQLGDNPGSLALYEELVERLADNPAGRGQIRENAGDLLFRLDRDAEAAEWFGAGAEDLRVAGDPLGELRLLRRRVMALHWADDVEAAEETYRLADRKHTGLPAELADESGAVWERAMLGFEMGRLLLARGRPGEAVPYVTGAPERLREIGSDGEADQVATLLGEALLRAGHPQQAEDLLWPVLGEMAQDAPQRQVTARVLAEALEAGGNLEQAARLRRTEGVEED</sequence>
<reference evidence="2" key="1">
    <citation type="submission" date="2021-03" db="EMBL/GenBank/DDBJ databases">
        <title>Whole genome shotgun sequence of Actinoplanes auranticolor NBRC 12245.</title>
        <authorList>
            <person name="Komaki H."/>
            <person name="Tamura T."/>
        </authorList>
    </citation>
    <scope>NUCLEOTIDE SEQUENCE</scope>
    <source>
        <strain evidence="2">NBRC 12245</strain>
    </source>
</reference>
<keyword evidence="3" id="KW-1185">Reference proteome</keyword>
<evidence type="ECO:0000313" key="2">
    <source>
        <dbReference type="EMBL" id="GIM75061.1"/>
    </source>
</evidence>
<gene>
    <name evidence="2" type="ORF">Aau02nite_64080</name>
</gene>
<dbReference type="InterPro" id="IPR011990">
    <property type="entry name" value="TPR-like_helical_dom_sf"/>
</dbReference>
<dbReference type="PANTHER" id="PTHR47691">
    <property type="entry name" value="REGULATOR-RELATED"/>
    <property type="match status" value="1"/>
</dbReference>
<protein>
    <recommendedName>
        <fullName evidence="4">Tetratricopeptide repeat protein</fullName>
    </recommendedName>
</protein>
<evidence type="ECO:0000256" key="1">
    <source>
        <dbReference type="SAM" id="MobiDB-lite"/>
    </source>
</evidence>
<comment type="caution">
    <text evidence="2">The sequence shown here is derived from an EMBL/GenBank/DDBJ whole genome shotgun (WGS) entry which is preliminary data.</text>
</comment>
<organism evidence="2 3">
    <name type="scientific">Actinoplanes auranticolor</name>
    <dbReference type="NCBI Taxonomy" id="47988"/>
    <lineage>
        <taxon>Bacteria</taxon>
        <taxon>Bacillati</taxon>
        <taxon>Actinomycetota</taxon>
        <taxon>Actinomycetes</taxon>
        <taxon>Micromonosporales</taxon>
        <taxon>Micromonosporaceae</taxon>
        <taxon>Actinoplanes</taxon>
    </lineage>
</organism>
<proteinExistence type="predicted"/>
<dbReference type="EMBL" id="BOQL01000054">
    <property type="protein sequence ID" value="GIM75061.1"/>
    <property type="molecule type" value="Genomic_DNA"/>
</dbReference>
<name>A0A919SMU9_9ACTN</name>
<accession>A0A919SMU9</accession>
<dbReference type="SUPFAM" id="SSF48452">
    <property type="entry name" value="TPR-like"/>
    <property type="match status" value="3"/>
</dbReference>
<feature type="compositionally biased region" description="Pro residues" evidence="1">
    <location>
        <begin position="373"/>
        <end position="383"/>
    </location>
</feature>
<evidence type="ECO:0008006" key="4">
    <source>
        <dbReference type="Google" id="ProtNLM"/>
    </source>
</evidence>
<dbReference type="AlphaFoldDB" id="A0A919SMU9"/>
<dbReference type="Gene3D" id="1.25.40.10">
    <property type="entry name" value="Tetratricopeptide repeat domain"/>
    <property type="match status" value="3"/>
</dbReference>
<feature type="region of interest" description="Disordered" evidence="1">
    <location>
        <begin position="368"/>
        <end position="389"/>
    </location>
</feature>
<dbReference type="Proteomes" id="UP000681340">
    <property type="component" value="Unassembled WGS sequence"/>
</dbReference>
<dbReference type="PANTHER" id="PTHR47691:SF3">
    <property type="entry name" value="HTH-TYPE TRANSCRIPTIONAL REGULATOR RV0890C-RELATED"/>
    <property type="match status" value="1"/>
</dbReference>